<dbReference type="Proteomes" id="UP001286174">
    <property type="component" value="Unassembled WGS sequence"/>
</dbReference>
<sequence>MKKSKRVWGAALFSSLLLAPCIAVHASTEDKYFTNFTISARSFTPVSAPREKSNASSVYAYVTKAGNSVKAQTWACGSTSWNSNLTQDYTGSPTNSVSLDIGYEYEIYNGIYEAGYRFAGLKLQSDNIIRSDVVSGRWSADSIRTSGMIVARH</sequence>
<protein>
    <submittedName>
        <fullName evidence="2">Uncharacterized protein</fullName>
    </submittedName>
</protein>
<feature type="chain" id="PRO_5044223034" evidence="1">
    <location>
        <begin position="27"/>
        <end position="153"/>
    </location>
</feature>
<reference evidence="2 3" key="1">
    <citation type="submission" date="2022-03" db="EMBL/GenBank/DDBJ databases">
        <title>Novel taxa within the pig intestine.</title>
        <authorList>
            <person name="Wylensek D."/>
            <person name="Bishof K."/>
            <person name="Afrizal A."/>
            <person name="Clavel T."/>
        </authorList>
    </citation>
    <scope>NUCLEOTIDE SEQUENCE [LARGE SCALE GENOMIC DNA]</scope>
    <source>
        <strain evidence="2 3">CLA-KB-P133</strain>
    </source>
</reference>
<organism evidence="2 3">
    <name type="scientific">Grylomicrobium aquisgranensis</name>
    <dbReference type="NCBI Taxonomy" id="2926318"/>
    <lineage>
        <taxon>Bacteria</taxon>
        <taxon>Bacillati</taxon>
        <taxon>Bacillota</taxon>
        <taxon>Erysipelotrichia</taxon>
        <taxon>Erysipelotrichales</taxon>
        <taxon>Erysipelotrichaceae</taxon>
        <taxon>Grylomicrobium</taxon>
    </lineage>
</organism>
<feature type="signal peptide" evidence="1">
    <location>
        <begin position="1"/>
        <end position="26"/>
    </location>
</feature>
<dbReference type="EMBL" id="JALBUR010000003">
    <property type="protein sequence ID" value="MDX8418960.1"/>
    <property type="molecule type" value="Genomic_DNA"/>
</dbReference>
<gene>
    <name evidence="2" type="ORF">MOZ60_02500</name>
</gene>
<comment type="caution">
    <text evidence="2">The sequence shown here is derived from an EMBL/GenBank/DDBJ whole genome shotgun (WGS) entry which is preliminary data.</text>
</comment>
<keyword evidence="3" id="KW-1185">Reference proteome</keyword>
<accession>A0AB35U299</accession>
<keyword evidence="1" id="KW-0732">Signal</keyword>
<evidence type="ECO:0000313" key="2">
    <source>
        <dbReference type="EMBL" id="MDX8418960.1"/>
    </source>
</evidence>
<proteinExistence type="predicted"/>
<dbReference type="AlphaFoldDB" id="A0AB35U299"/>
<evidence type="ECO:0000256" key="1">
    <source>
        <dbReference type="SAM" id="SignalP"/>
    </source>
</evidence>
<name>A0AB35U299_9FIRM</name>
<evidence type="ECO:0000313" key="3">
    <source>
        <dbReference type="Proteomes" id="UP001286174"/>
    </source>
</evidence>
<dbReference type="RefSeq" id="WP_370595525.1">
    <property type="nucleotide sequence ID" value="NZ_JALBUR010000003.1"/>
</dbReference>